<feature type="transmembrane region" description="Helical" evidence="2">
    <location>
        <begin position="7"/>
        <end position="31"/>
    </location>
</feature>
<reference evidence="3 4" key="1">
    <citation type="submission" date="2016-10" db="EMBL/GenBank/DDBJ databases">
        <authorList>
            <person name="Varghese N."/>
            <person name="Submissions S."/>
        </authorList>
    </citation>
    <scope>NUCLEOTIDE SEQUENCE [LARGE SCALE GENOMIC DNA]</scope>
    <source>
        <strain evidence="3 4">DSM 9169</strain>
    </source>
</reference>
<dbReference type="EMBL" id="LT629792">
    <property type="protein sequence ID" value="SDU05256.1"/>
    <property type="molecule type" value="Genomic_DNA"/>
</dbReference>
<dbReference type="SUPFAM" id="SSF51230">
    <property type="entry name" value="Single hybrid motif"/>
    <property type="match status" value="1"/>
</dbReference>
<keyword evidence="2" id="KW-0472">Membrane</keyword>
<dbReference type="InterPro" id="IPR011053">
    <property type="entry name" value="Single_hybrid_motif"/>
</dbReference>
<dbReference type="PANTHER" id="PTHR30469">
    <property type="entry name" value="MULTIDRUG RESISTANCE PROTEIN MDTA"/>
    <property type="match status" value="1"/>
</dbReference>
<protein>
    <submittedName>
        <fullName evidence="3">Multidrug efflux pump subunit AcrA (Membrane-fusion protein)</fullName>
    </submittedName>
</protein>
<evidence type="ECO:0000313" key="4">
    <source>
        <dbReference type="Proteomes" id="UP000198976"/>
    </source>
</evidence>
<keyword evidence="2" id="KW-1133">Transmembrane helix</keyword>
<evidence type="ECO:0000256" key="2">
    <source>
        <dbReference type="SAM" id="Phobius"/>
    </source>
</evidence>
<keyword evidence="2" id="KW-0812">Transmembrane</keyword>
<keyword evidence="4" id="KW-1185">Reference proteome</keyword>
<evidence type="ECO:0000313" key="3">
    <source>
        <dbReference type="EMBL" id="SDU05256.1"/>
    </source>
</evidence>
<gene>
    <name evidence="3" type="ORF">SAMN04489714_1871</name>
</gene>
<name>A0ABY0VB63_9ACTO</name>
<organism evidence="3 4">
    <name type="scientific">Schaalia radingae</name>
    <dbReference type="NCBI Taxonomy" id="131110"/>
    <lineage>
        <taxon>Bacteria</taxon>
        <taxon>Bacillati</taxon>
        <taxon>Actinomycetota</taxon>
        <taxon>Actinomycetes</taxon>
        <taxon>Actinomycetales</taxon>
        <taxon>Actinomycetaceae</taxon>
        <taxon>Schaalia</taxon>
    </lineage>
</organism>
<dbReference type="RefSeq" id="WP_092648870.1">
    <property type="nucleotide sequence ID" value="NZ_LT629792.1"/>
</dbReference>
<feature type="region of interest" description="Disordered" evidence="1">
    <location>
        <begin position="209"/>
        <end position="237"/>
    </location>
</feature>
<sequence>MAGRSKGALVLSIIKVLAWVVIAVAFVKFAFFPSANKPEGDALDPGAQYGQMTVLPEKGTITNTLSLEGTIEPVAATPVKATMMGEVTEVYVQDGQNVAKGDPILLIQREETGEDQQGVDEEGNPTVIPGEKYWKSEVVYAPADGALALNALVEQQFNVGDPIGSIQPPTFVASASLTPDQMYRMQQTPEKATITIKNGPAPFECTGLRIDTPKASGQDSGSVPKMDGNSGSTQSGIRATCTIPGDQKVFAGLQVTMDVVAGEAADVMTLPATAVEGRFQNGYVYMPTDDPANPTKVEVKLGITDGKRVQIVEGLTEDQEVLEFIPGQQQEQDMCDPMTGEGC</sequence>
<dbReference type="Proteomes" id="UP000198976">
    <property type="component" value="Chromosome I"/>
</dbReference>
<accession>A0ABY0VB63</accession>
<proteinExistence type="predicted"/>
<dbReference type="Gene3D" id="2.40.420.20">
    <property type="match status" value="1"/>
</dbReference>
<evidence type="ECO:0000256" key="1">
    <source>
        <dbReference type="SAM" id="MobiDB-lite"/>
    </source>
</evidence>
<dbReference type="PANTHER" id="PTHR30469:SF33">
    <property type="entry name" value="SLR1207 PROTEIN"/>
    <property type="match status" value="1"/>
</dbReference>
<dbReference type="Gene3D" id="2.40.50.100">
    <property type="match status" value="1"/>
</dbReference>